<dbReference type="GO" id="GO:0044209">
    <property type="term" value="P:AMP salvage"/>
    <property type="evidence" value="ECO:0007669"/>
    <property type="project" value="UniProtKB-UniPathway"/>
</dbReference>
<comment type="cofactor">
    <cofactor evidence="1">
        <name>Mg(2+)</name>
        <dbReference type="ChEBI" id="CHEBI:18420"/>
    </cofactor>
</comment>
<evidence type="ECO:0000256" key="4">
    <source>
        <dbReference type="ARBA" id="ARBA00012119"/>
    </source>
</evidence>
<dbReference type="UniPathway" id="UPA00588">
    <property type="reaction ID" value="UER00659"/>
</dbReference>
<dbReference type="GO" id="GO:0016765">
    <property type="term" value="F:transferase activity, transferring alkyl or aryl (other than methyl) groups"/>
    <property type="evidence" value="ECO:0007669"/>
    <property type="project" value="InterPro"/>
</dbReference>
<dbReference type="CDD" id="cd01168">
    <property type="entry name" value="adenosine_kinase"/>
    <property type="match status" value="1"/>
</dbReference>
<evidence type="ECO:0000256" key="9">
    <source>
        <dbReference type="ARBA" id="ARBA00022840"/>
    </source>
</evidence>
<evidence type="ECO:0000256" key="1">
    <source>
        <dbReference type="ARBA" id="ARBA00001946"/>
    </source>
</evidence>
<dbReference type="GO" id="GO:0004001">
    <property type="term" value="F:adenosine kinase activity"/>
    <property type="evidence" value="ECO:0007669"/>
    <property type="project" value="UniProtKB-EC"/>
</dbReference>
<evidence type="ECO:0000256" key="5">
    <source>
        <dbReference type="ARBA" id="ARBA00022679"/>
    </source>
</evidence>
<dbReference type="PROSITE" id="PS00584">
    <property type="entry name" value="PFKB_KINASES_2"/>
    <property type="match status" value="1"/>
</dbReference>
<dbReference type="EC" id="2.7.1.20" evidence="4"/>
<reference evidence="13" key="1">
    <citation type="submission" date="2016-11" db="UniProtKB">
        <authorList>
            <consortium name="WormBaseParasite"/>
        </authorList>
    </citation>
    <scope>IDENTIFICATION</scope>
</reference>
<keyword evidence="8" id="KW-0418">Kinase</keyword>
<dbReference type="PANTHER" id="PTHR45769">
    <property type="entry name" value="ADENOSINE KINASE"/>
    <property type="match status" value="1"/>
</dbReference>
<dbReference type="GO" id="GO:0006144">
    <property type="term" value="P:purine nucleobase metabolic process"/>
    <property type="evidence" value="ECO:0007669"/>
    <property type="project" value="TreeGrafter"/>
</dbReference>
<keyword evidence="5" id="KW-0808">Transferase</keyword>
<dbReference type="Pfam" id="PF00294">
    <property type="entry name" value="PfkB"/>
    <property type="match status" value="1"/>
</dbReference>
<accession>A0A1I8HC58</accession>
<dbReference type="SUPFAM" id="SSF64005">
    <property type="entry name" value="Undecaprenyl diphosphate synthase"/>
    <property type="match status" value="1"/>
</dbReference>
<dbReference type="GO" id="GO:0005829">
    <property type="term" value="C:cytosol"/>
    <property type="evidence" value="ECO:0007669"/>
    <property type="project" value="TreeGrafter"/>
</dbReference>
<dbReference type="InterPro" id="IPR036424">
    <property type="entry name" value="UPP_synth-like_sf"/>
</dbReference>
<dbReference type="Proteomes" id="UP000095280">
    <property type="component" value="Unplaced"/>
</dbReference>
<dbReference type="GO" id="GO:0006166">
    <property type="term" value="P:purine ribonucleoside salvage"/>
    <property type="evidence" value="ECO:0007669"/>
    <property type="project" value="UniProtKB-KW"/>
</dbReference>
<evidence type="ECO:0000256" key="3">
    <source>
        <dbReference type="ARBA" id="ARBA00010688"/>
    </source>
</evidence>
<feature type="active site" description="Proton acceptor" evidence="10">
    <location>
        <position position="581"/>
    </location>
</feature>
<keyword evidence="6" id="KW-0660">Purine salvage</keyword>
<evidence type="ECO:0000259" key="11">
    <source>
        <dbReference type="Pfam" id="PF00294"/>
    </source>
</evidence>
<keyword evidence="9" id="KW-0067">ATP-binding</keyword>
<evidence type="ECO:0000256" key="10">
    <source>
        <dbReference type="PIRSR" id="PIRSR601805-1"/>
    </source>
</evidence>
<dbReference type="AlphaFoldDB" id="A0A1I8HC58"/>
<dbReference type="WBParaSite" id="maker-uti_cns_0005428-snap-gene-0.3-mRNA-1">
    <property type="protein sequence ID" value="maker-uti_cns_0005428-snap-gene-0.3-mRNA-1"/>
    <property type="gene ID" value="maker-uti_cns_0005428-snap-gene-0.3"/>
</dbReference>
<keyword evidence="12" id="KW-1185">Reference proteome</keyword>
<sequence length="626" mass="68477">MHVSTYFSLRPSSMLWYLLMILARLRDDMVSFIRLFIFRFPFSYFWEKSNNLVLYIHNATRDLTKIPKHISFIVMEDDVDVAALSEAVVWCIVLGISCISIADKQGLLSRHRHQLDRLVTSRLYELNLPAKAVVCQPLTDTVSSDTSGDVAISVVLLSPATGRQLLATAAVALATADATTESSSANSTMEIKNHQEEISYQGVSVEQLDNKLRELSGLTDADLAFRIGPTDSLFLPSPWHFRLAEFYQVSSQKALRPEVFVAAKSNQTEDMSTTGAREGLVLGMGNPLLDLANTIDAAYLAKYNLKPNDAILAGPEHAQIFDDLIGRPDTQYIPGGATQNAIRVAQWLLRTPKATSMFGCVRLDDDIGKRLRDCMETAGVRPAYQCLPNSEPTGRCAVLISGEDRSLVTQLGSAGQFTEAHLDDPTNWAIVEAAQFYYVAGFFLTVCPPALMRIAEHSLAAGKTLMMNLSAPFICQFFKEPLLAAMPYVDVLFGNETEAETYAKEAGLPNPADARSVAVALAAMPLKPRPSGGDSAPRSRLVLITQGKGPVVAARSDGSVTEFPVRQLAPHELVDTNGAGDAFAGGFIAQYALGKPLELHNAQRSGQGYWLLMRLVYCLTDDLFAW</sequence>
<dbReference type="GO" id="GO:0005524">
    <property type="term" value="F:ATP binding"/>
    <property type="evidence" value="ECO:0007669"/>
    <property type="project" value="UniProtKB-KW"/>
</dbReference>
<dbReference type="InterPro" id="IPR001805">
    <property type="entry name" value="Adenokinase"/>
</dbReference>
<evidence type="ECO:0000256" key="2">
    <source>
        <dbReference type="ARBA" id="ARBA00004801"/>
    </source>
</evidence>
<evidence type="ECO:0000256" key="8">
    <source>
        <dbReference type="ARBA" id="ARBA00022777"/>
    </source>
</evidence>
<evidence type="ECO:0000313" key="13">
    <source>
        <dbReference type="WBParaSite" id="maker-uti_cns_0005428-snap-gene-0.3-mRNA-1"/>
    </source>
</evidence>
<dbReference type="GO" id="GO:0005634">
    <property type="term" value="C:nucleus"/>
    <property type="evidence" value="ECO:0007669"/>
    <property type="project" value="TreeGrafter"/>
</dbReference>
<dbReference type="PRINTS" id="PR00989">
    <property type="entry name" value="ADENOKINASE"/>
</dbReference>
<dbReference type="InterPro" id="IPR011611">
    <property type="entry name" value="PfkB_dom"/>
</dbReference>
<dbReference type="InterPro" id="IPR029056">
    <property type="entry name" value="Ribokinase-like"/>
</dbReference>
<dbReference type="Gene3D" id="3.40.1190.20">
    <property type="match status" value="1"/>
</dbReference>
<comment type="similarity">
    <text evidence="3">Belongs to the carbohydrate kinase PfkB family.</text>
</comment>
<evidence type="ECO:0000256" key="7">
    <source>
        <dbReference type="ARBA" id="ARBA00022741"/>
    </source>
</evidence>
<keyword evidence="7" id="KW-0547">Nucleotide-binding</keyword>
<dbReference type="PANTHER" id="PTHR45769:SF3">
    <property type="entry name" value="ADENOSINE KINASE"/>
    <property type="match status" value="1"/>
</dbReference>
<dbReference type="Gene3D" id="3.30.1110.10">
    <property type="match status" value="1"/>
</dbReference>
<organism evidence="12 13">
    <name type="scientific">Macrostomum lignano</name>
    <dbReference type="NCBI Taxonomy" id="282301"/>
    <lineage>
        <taxon>Eukaryota</taxon>
        <taxon>Metazoa</taxon>
        <taxon>Spiralia</taxon>
        <taxon>Lophotrochozoa</taxon>
        <taxon>Platyhelminthes</taxon>
        <taxon>Rhabditophora</taxon>
        <taxon>Macrostomorpha</taxon>
        <taxon>Macrostomida</taxon>
        <taxon>Macrostomidae</taxon>
        <taxon>Macrostomum</taxon>
    </lineage>
</organism>
<comment type="pathway">
    <text evidence="2">Purine metabolism; AMP biosynthesis via salvage pathway; AMP from adenosine: step 1/1.</text>
</comment>
<protein>
    <recommendedName>
        <fullName evidence="4">adenosine kinase</fullName>
        <ecNumber evidence="4">2.7.1.20</ecNumber>
    </recommendedName>
</protein>
<feature type="domain" description="Carbohydrate kinase PfkB" evidence="11">
    <location>
        <begin position="299"/>
        <end position="598"/>
    </location>
</feature>
<evidence type="ECO:0000313" key="12">
    <source>
        <dbReference type="Proteomes" id="UP000095280"/>
    </source>
</evidence>
<name>A0A1I8HC58_9PLAT</name>
<proteinExistence type="inferred from homology"/>
<evidence type="ECO:0000256" key="6">
    <source>
        <dbReference type="ARBA" id="ARBA00022726"/>
    </source>
</evidence>
<dbReference type="SUPFAM" id="SSF53613">
    <property type="entry name" value="Ribokinase-like"/>
    <property type="match status" value="1"/>
</dbReference>
<dbReference type="InterPro" id="IPR002173">
    <property type="entry name" value="Carboh/pur_kinase_PfkB_CS"/>
</dbReference>